<gene>
    <name evidence="10" type="ORF">VC83_00066</name>
</gene>
<evidence type="ECO:0000256" key="4">
    <source>
        <dbReference type="ARBA" id="ARBA00023159"/>
    </source>
</evidence>
<reference evidence="10" key="1">
    <citation type="submission" date="2016-03" db="EMBL/GenBank/DDBJ databases">
        <title>Updated assembly of Pseudogymnoascus destructans, the fungus causing white-nose syndrome of bats.</title>
        <authorList>
            <person name="Palmer J.M."/>
            <person name="Drees K.P."/>
            <person name="Foster J.T."/>
            <person name="Lindner D.L."/>
        </authorList>
    </citation>
    <scope>NUCLEOTIDE SEQUENCE [LARGE SCALE GENOMIC DNA]</scope>
    <source>
        <strain evidence="10">20631-21</strain>
    </source>
</reference>
<evidence type="ECO:0000259" key="9">
    <source>
        <dbReference type="Pfam" id="PF10744"/>
    </source>
</evidence>
<dbReference type="RefSeq" id="XP_024328575.1">
    <property type="nucleotide sequence ID" value="XM_024463763.1"/>
</dbReference>
<dbReference type="InterPro" id="IPR019680">
    <property type="entry name" value="Mediator_Med1"/>
</dbReference>
<dbReference type="GO" id="GO:0016592">
    <property type="term" value="C:mediator complex"/>
    <property type="evidence" value="ECO:0007669"/>
    <property type="project" value="InterPro"/>
</dbReference>
<dbReference type="VEuPathDB" id="FungiDB:GMDG_02809"/>
<proteinExistence type="inferred from homology"/>
<comment type="subcellular location">
    <subcellularLocation>
        <location evidence="1 7">Nucleus</location>
    </subcellularLocation>
</comment>
<sequence>MATPTPVGKHPASLRAGLTPPVSTPFSASKSVNLSPQQYKKSPANSNQYAHPTASSFGGINFDSPTTAAALATLPLGDLGLDASAGGLGGGLGHLGGGLGLGTGLGGLQGIGRLDEDERKRRKLMQIVDTLKAVKGRVSEDGIERLARSVGLECLWETGMGRGGKSKTLIIAGTGLSIDIEFTDNVVETVTLGFPESPESVTRHADQAGRILLDDLKLSKDETVLTKRVDRFAGNLDRMARLDKLSVMPQLNCHEAVAGIYDSLERLHKWEVARLTEEEAMSGKTQEQIVRAALLQKSGRPAMNAHGNVGLCLEYWQERHATSQGEGCKTWSLLLECDQSSSMVYPPVRVSSAWISPSVAKSNPTADDVLLSASDVVLDWQDPPNILLTSNPDQKDDSGMEGIEQPGQLPNQKFPDVRFVAKFSPPLTLPYSAAMQIYDSTSAHLEPDALAALDALAFPPQTAETSEPDGAHRRIRKEQLVSVYNRAGEHEKKCHTNTLTIPKMEYALTLTEVPFSHPRELVQMLPILRQYTRLSTLLERSFGSKYTSDHKTESEDVPGEESTVKDEFDAFMAEASHKDKDLQFTKIPVDVSLYTQPGPSLRIIFPLGPRIADILVGIESNGSLSVVSQNILPDGDGMTETTKMKSLVVDDLGRILETCEDIGIFAEFLRQRLV</sequence>
<dbReference type="GeneID" id="36283165"/>
<evidence type="ECO:0000256" key="2">
    <source>
        <dbReference type="ARBA" id="ARBA00006210"/>
    </source>
</evidence>
<feature type="compositionally biased region" description="Polar residues" evidence="8">
    <location>
        <begin position="24"/>
        <end position="50"/>
    </location>
</feature>
<dbReference type="PANTHER" id="PTHR35041:SF4">
    <property type="entry name" value="MEDIATOR OF RNA POLYMERASE II TRANSCRIPTION SUBUNIT 1"/>
    <property type="match status" value="1"/>
</dbReference>
<keyword evidence="3 7" id="KW-0805">Transcription regulation</keyword>
<protein>
    <recommendedName>
        <fullName evidence="7">Mediator of RNA polymerase II transcription subunit 1</fullName>
    </recommendedName>
    <alternativeName>
        <fullName evidence="7">Mediator complex subunit 1</fullName>
    </alternativeName>
</protein>
<dbReference type="eggNOG" id="ENOG502RYK5">
    <property type="taxonomic scope" value="Eukaryota"/>
</dbReference>
<evidence type="ECO:0000256" key="1">
    <source>
        <dbReference type="ARBA" id="ARBA00004123"/>
    </source>
</evidence>
<dbReference type="OrthoDB" id="5310959at2759"/>
<evidence type="ECO:0000256" key="5">
    <source>
        <dbReference type="ARBA" id="ARBA00023163"/>
    </source>
</evidence>
<dbReference type="AlphaFoldDB" id="A0A177AMM5"/>
<accession>A0A177AMM5</accession>
<dbReference type="Pfam" id="PF10744">
    <property type="entry name" value="Med1"/>
    <property type="match status" value="1"/>
</dbReference>
<evidence type="ECO:0000256" key="6">
    <source>
        <dbReference type="ARBA" id="ARBA00023242"/>
    </source>
</evidence>
<evidence type="ECO:0000256" key="8">
    <source>
        <dbReference type="SAM" id="MobiDB-lite"/>
    </source>
</evidence>
<dbReference type="GO" id="GO:0045944">
    <property type="term" value="P:positive regulation of transcription by RNA polymerase II"/>
    <property type="evidence" value="ECO:0007669"/>
    <property type="project" value="UniProtKB-ARBA"/>
</dbReference>
<evidence type="ECO:0000313" key="10">
    <source>
        <dbReference type="EMBL" id="OAF63306.1"/>
    </source>
</evidence>
<feature type="region of interest" description="Disordered" evidence="8">
    <location>
        <begin position="1"/>
        <end position="50"/>
    </location>
</feature>
<dbReference type="PANTHER" id="PTHR35041">
    <property type="entry name" value="MEDIATOR OF RNA POLYMERASE II TRANSCRIPTION SUBUNIT 1"/>
    <property type="match status" value="1"/>
</dbReference>
<evidence type="ECO:0000256" key="7">
    <source>
        <dbReference type="RuleBase" id="RU364059"/>
    </source>
</evidence>
<dbReference type="GO" id="GO:0003712">
    <property type="term" value="F:transcription coregulator activity"/>
    <property type="evidence" value="ECO:0007669"/>
    <property type="project" value="InterPro"/>
</dbReference>
<dbReference type="EMBL" id="KV441386">
    <property type="protein sequence ID" value="OAF63306.1"/>
    <property type="molecule type" value="Genomic_DNA"/>
</dbReference>
<keyword evidence="5 7" id="KW-0804">Transcription</keyword>
<organism evidence="10">
    <name type="scientific">Pseudogymnoascus destructans</name>
    <dbReference type="NCBI Taxonomy" id="655981"/>
    <lineage>
        <taxon>Eukaryota</taxon>
        <taxon>Fungi</taxon>
        <taxon>Dikarya</taxon>
        <taxon>Ascomycota</taxon>
        <taxon>Pezizomycotina</taxon>
        <taxon>Leotiomycetes</taxon>
        <taxon>Thelebolales</taxon>
        <taxon>Thelebolaceae</taxon>
        <taxon>Pseudogymnoascus</taxon>
    </lineage>
</organism>
<keyword evidence="4 7" id="KW-0010">Activator</keyword>
<comment type="function">
    <text evidence="7">Component of the Mediator complex, a coactivator involved in the regulated transcription of nearly all RNA polymerase II-dependent genes. Mediator functions as a bridge to convey information from gene-specific regulatory proteins to the basal RNA polymerase II transcription machinery. Mediator is recruited to promoters by direct interactions with regulatory proteins and serves as a scaffold for the assembly of a functional preinitiation complex with RNA polymerase II and the general transcription factors.</text>
</comment>
<comment type="similarity">
    <text evidence="2 7">Belongs to the Mediator complex subunit 1 family.</text>
</comment>
<evidence type="ECO:0000256" key="3">
    <source>
        <dbReference type="ARBA" id="ARBA00023015"/>
    </source>
</evidence>
<name>A0A177AMM5_9PEZI</name>
<dbReference type="Proteomes" id="UP000077154">
    <property type="component" value="Unassembled WGS sequence"/>
</dbReference>
<feature type="domain" description="Mediator complex subunit Med1" evidence="9">
    <location>
        <begin position="126"/>
        <end position="543"/>
    </location>
</feature>
<keyword evidence="6 7" id="KW-0539">Nucleus</keyword>